<dbReference type="PANTHER" id="PTHR11709">
    <property type="entry name" value="MULTI-COPPER OXIDASE"/>
    <property type="match status" value="1"/>
</dbReference>
<name>A0ABP8CJE4_9ACTN</name>
<evidence type="ECO:0000313" key="7">
    <source>
        <dbReference type="EMBL" id="GAA4239843.1"/>
    </source>
</evidence>
<proteinExistence type="predicted"/>
<dbReference type="Pfam" id="PF07732">
    <property type="entry name" value="Cu-oxidase_3"/>
    <property type="match status" value="1"/>
</dbReference>
<evidence type="ECO:0000313" key="8">
    <source>
        <dbReference type="Proteomes" id="UP001501710"/>
    </source>
</evidence>
<dbReference type="PANTHER" id="PTHR11709:SF394">
    <property type="entry name" value="FI03373P-RELATED"/>
    <property type="match status" value="1"/>
</dbReference>
<evidence type="ECO:0008006" key="9">
    <source>
        <dbReference type="Google" id="ProtNLM"/>
    </source>
</evidence>
<organism evidence="7 8">
    <name type="scientific">Actinomadura meridiana</name>
    <dbReference type="NCBI Taxonomy" id="559626"/>
    <lineage>
        <taxon>Bacteria</taxon>
        <taxon>Bacillati</taxon>
        <taxon>Actinomycetota</taxon>
        <taxon>Actinomycetes</taxon>
        <taxon>Streptosporangiales</taxon>
        <taxon>Thermomonosporaceae</taxon>
        <taxon>Actinomadura</taxon>
    </lineage>
</organism>
<feature type="domain" description="Plastocyanin-like" evidence="5">
    <location>
        <begin position="332"/>
        <end position="429"/>
    </location>
</feature>
<dbReference type="RefSeq" id="WP_344904131.1">
    <property type="nucleotide sequence ID" value="NZ_BAABAS010000021.1"/>
</dbReference>
<keyword evidence="2" id="KW-0560">Oxidoreductase</keyword>
<evidence type="ECO:0000256" key="1">
    <source>
        <dbReference type="ARBA" id="ARBA00022723"/>
    </source>
</evidence>
<sequence length="1261" mass="138948">MPVTRVYDVVALHVPIVYDAHGDHDGNGMIFTLAEHETALNTVAETFPTPFPDPVRHPELLPDPHPLVRPLVLRARAGERIIIRFRNRLRRRAGIHAQGVGYRVKTGDGAAVGQNPDSTVKPGGAATYEWDAADEGVFFLGDLADLRGGEDGSQAHGLFGALIVEPANATWTDPVTGEPLLDGLYADVHVPGQPSFREYALFMQDESPNDNPVLPPHPTYECDLPRPHTHSPAAGGERLAPVLFPDHDEHGGGAGNGPGGGHSGGHGGGHGEEHGGARDEHAASMMLMSYRTEPMGWRSVAYERLLAEGAIDPVRDAVVGEEQHHSSWLFGDPATPIFRAYSGDHAKIRLVHAGVKETHVFHLHLHQWRAVPGNDDSPIIDSITLGPQQAFTIEPIAGAGSVQEATGDVIFHCHLYPHFHSGMWGMWRVFDVLQDGTGRYPDGTSIAPLRPLPGGPVPPAPTPERPGFPAFLDGTYPQKSPRPPRTPLMPEGMGREPTELERAAFAPDPQPGEAFTKVTLDPDAPVRRYHLVVMQGTLHYFESRREGRRESHGEGGHKETWHDHRGTFFVLQEEIDDAGGIENFRRELAEGRRKIEPIAIRGRKGEVIEFTLTNALPPGCQAETPFDAVLPFQPECGLHVHLVKFDPLVSDGASVGWNYLSGATTPDAGEDHERYRSWMYRWYCDEEFGVVFFHDHLLANERQRHGLFGCMIAEPEGAVWVDPFDHGREVRNAGTAVVRLPDGSAFRERVVPVADFVPLVRHGAGEESEPINPPSFPGSLDDQGAMAVGYRCEPLHERPGDPADWFSSAVHGDPRTPMLRGYPGERLRVRLYQGSHEEQHGFTMHGMRWHAWRDDPRSPLRTQQTIGISEAFSLHIDGTQSPGDHLWTFSAIDDTWLGCWGLFRLHDVRQHDLPPLPGAFAEVGPPPFDPATARRYHVRAVAREIHYSDRRSDPFGLVYTVDGAPEDEPLVLRCRAGEWVEVTLANEVDVPPEPTPYDPRLPALDEPADREVSARVSLHPVGPLLFDVHDSDGANVGRNVDGTVKPGAAVTYRWYADTPGVVLLEDRADLRTHRHRGLVGALVVEPADATPKGGAWTGAQAVIRRPGAEDVHELVLLLQDGVRQYHHGDTTQPVTDLEDEPEDSGQKAFNYRSAHLYPHRPSMAVTDPGTPILHCRPRELVRIHLAVATDRPRNHTFQIHGQTWPMEEHIEGPRVGAIGGLANGGLRTLTFRAGLAGDHAYRTGVTRWALTEGLWGLIRVR</sequence>
<dbReference type="Pfam" id="PF07731">
    <property type="entry name" value="Cu-oxidase_2"/>
    <property type="match status" value="1"/>
</dbReference>
<reference evidence="8" key="1">
    <citation type="journal article" date="2019" name="Int. J. Syst. Evol. Microbiol.">
        <title>The Global Catalogue of Microorganisms (GCM) 10K type strain sequencing project: providing services to taxonomists for standard genome sequencing and annotation.</title>
        <authorList>
            <consortium name="The Broad Institute Genomics Platform"/>
            <consortium name="The Broad Institute Genome Sequencing Center for Infectious Disease"/>
            <person name="Wu L."/>
            <person name="Ma J."/>
        </authorList>
    </citation>
    <scope>NUCLEOTIDE SEQUENCE [LARGE SCALE GENOMIC DNA]</scope>
    <source>
        <strain evidence="8">JCM 17440</strain>
    </source>
</reference>
<evidence type="ECO:0000256" key="4">
    <source>
        <dbReference type="SAM" id="MobiDB-lite"/>
    </source>
</evidence>
<dbReference type="Gene3D" id="2.60.40.420">
    <property type="entry name" value="Cupredoxins - blue copper proteins"/>
    <property type="match status" value="6"/>
</dbReference>
<keyword evidence="8" id="KW-1185">Reference proteome</keyword>
<dbReference type="InterPro" id="IPR045087">
    <property type="entry name" value="Cu-oxidase_fam"/>
</dbReference>
<evidence type="ECO:0000259" key="6">
    <source>
        <dbReference type="Pfam" id="PF07732"/>
    </source>
</evidence>
<dbReference type="InterPro" id="IPR011706">
    <property type="entry name" value="Cu-oxidase_C"/>
</dbReference>
<keyword evidence="1" id="KW-0479">Metal-binding</keyword>
<feature type="compositionally biased region" description="Gly residues" evidence="4">
    <location>
        <begin position="252"/>
        <end position="268"/>
    </location>
</feature>
<dbReference type="InterPro" id="IPR008972">
    <property type="entry name" value="Cupredoxin"/>
</dbReference>
<keyword evidence="3" id="KW-0186">Copper</keyword>
<feature type="domain" description="Plastocyanin-like" evidence="6">
    <location>
        <begin position="73"/>
        <end position="168"/>
    </location>
</feature>
<dbReference type="PROSITE" id="PS00080">
    <property type="entry name" value="MULTICOPPER_OXIDASE2"/>
    <property type="match status" value="1"/>
</dbReference>
<evidence type="ECO:0000256" key="3">
    <source>
        <dbReference type="ARBA" id="ARBA00023008"/>
    </source>
</evidence>
<protein>
    <recommendedName>
        <fullName evidence="9">Multicopper oxidase</fullName>
    </recommendedName>
</protein>
<accession>A0ABP8CJE4</accession>
<dbReference type="EMBL" id="BAABAS010000021">
    <property type="protein sequence ID" value="GAA4239843.1"/>
    <property type="molecule type" value="Genomic_DNA"/>
</dbReference>
<dbReference type="InterPro" id="IPR011707">
    <property type="entry name" value="Cu-oxidase-like_N"/>
</dbReference>
<evidence type="ECO:0000259" key="5">
    <source>
        <dbReference type="Pfam" id="PF07731"/>
    </source>
</evidence>
<dbReference type="InterPro" id="IPR002355">
    <property type="entry name" value="Cu_oxidase_Cu_BS"/>
</dbReference>
<comment type="caution">
    <text evidence="7">The sequence shown here is derived from an EMBL/GenBank/DDBJ whole genome shotgun (WGS) entry which is preliminary data.</text>
</comment>
<feature type="region of interest" description="Disordered" evidence="4">
    <location>
        <begin position="244"/>
        <end position="277"/>
    </location>
</feature>
<dbReference type="SUPFAM" id="SSF49503">
    <property type="entry name" value="Cupredoxins"/>
    <property type="match status" value="6"/>
</dbReference>
<evidence type="ECO:0000256" key="2">
    <source>
        <dbReference type="ARBA" id="ARBA00023002"/>
    </source>
</evidence>
<dbReference type="Proteomes" id="UP001501710">
    <property type="component" value="Unassembled WGS sequence"/>
</dbReference>
<gene>
    <name evidence="7" type="ORF">GCM10022254_62160</name>
</gene>